<name>A0ACA9P500_9GLOM</name>
<reference evidence="1" key="1">
    <citation type="submission" date="2021-06" db="EMBL/GenBank/DDBJ databases">
        <authorList>
            <person name="Kallberg Y."/>
            <person name="Tangrot J."/>
            <person name="Rosling A."/>
        </authorList>
    </citation>
    <scope>NUCLEOTIDE SEQUENCE</scope>
    <source>
        <strain evidence="1">IL203A</strain>
    </source>
</reference>
<feature type="non-terminal residue" evidence="1">
    <location>
        <position position="50"/>
    </location>
</feature>
<dbReference type="Proteomes" id="UP000789702">
    <property type="component" value="Unassembled WGS sequence"/>
</dbReference>
<dbReference type="EMBL" id="CAJVPU010023761">
    <property type="protein sequence ID" value="CAG8689691.1"/>
    <property type="molecule type" value="Genomic_DNA"/>
</dbReference>
<evidence type="ECO:0000313" key="1">
    <source>
        <dbReference type="EMBL" id="CAG8689691.1"/>
    </source>
</evidence>
<evidence type="ECO:0000313" key="2">
    <source>
        <dbReference type="Proteomes" id="UP000789702"/>
    </source>
</evidence>
<gene>
    <name evidence="1" type="ORF">DHETER_LOCUS11186</name>
</gene>
<protein>
    <submittedName>
        <fullName evidence="1">15875_t:CDS:1</fullName>
    </submittedName>
</protein>
<comment type="caution">
    <text evidence="1">The sequence shown here is derived from an EMBL/GenBank/DDBJ whole genome shotgun (WGS) entry which is preliminary data.</text>
</comment>
<proteinExistence type="predicted"/>
<sequence>ASNNGLSESCYYKVKGVFLSRLSKNPVMSSDRDKNILVFFWFVIPYRMAT</sequence>
<accession>A0ACA9P500</accession>
<organism evidence="1 2">
    <name type="scientific">Dentiscutata heterogama</name>
    <dbReference type="NCBI Taxonomy" id="1316150"/>
    <lineage>
        <taxon>Eukaryota</taxon>
        <taxon>Fungi</taxon>
        <taxon>Fungi incertae sedis</taxon>
        <taxon>Mucoromycota</taxon>
        <taxon>Glomeromycotina</taxon>
        <taxon>Glomeromycetes</taxon>
        <taxon>Diversisporales</taxon>
        <taxon>Gigasporaceae</taxon>
        <taxon>Dentiscutata</taxon>
    </lineage>
</organism>
<keyword evidence="2" id="KW-1185">Reference proteome</keyword>
<feature type="non-terminal residue" evidence="1">
    <location>
        <position position="1"/>
    </location>
</feature>